<keyword evidence="3" id="KW-1185">Reference proteome</keyword>
<dbReference type="VEuPathDB" id="TriTrypDB:LtaPh_3333100"/>
<protein>
    <recommendedName>
        <fullName evidence="1">Flagellar attachment zone protein 1 conserved domain-containing protein</fullName>
    </recommendedName>
</protein>
<organism evidence="2 3">
    <name type="scientific">Leishmania tarentolae</name>
    <name type="common">Sauroleishmania tarentolae</name>
    <dbReference type="NCBI Taxonomy" id="5689"/>
    <lineage>
        <taxon>Eukaryota</taxon>
        <taxon>Discoba</taxon>
        <taxon>Euglenozoa</taxon>
        <taxon>Kinetoplastea</taxon>
        <taxon>Metakinetoplastina</taxon>
        <taxon>Trypanosomatida</taxon>
        <taxon>Trypanosomatidae</taxon>
        <taxon>Leishmaniinae</taxon>
        <taxon>Leishmania</taxon>
        <taxon>lizard Leishmania</taxon>
    </lineage>
</organism>
<dbReference type="Pfam" id="PF23398">
    <property type="entry name" value="FAZ1_cons"/>
    <property type="match status" value="1"/>
</dbReference>
<dbReference type="Proteomes" id="UP000419144">
    <property type="component" value="Unassembled WGS sequence"/>
</dbReference>
<sequence length="150" mass="16878">MNDLATQLALPKEAIENLLCCMWSLPGATDRHHPGEWSPKVTVWLVPSCPYAEMWSLCQEVALRIPSIQATEHSAHSEGDHWGTVFDNQRSHLDRTFTLGICKATSLSAPAVKDFQFGIGSLVATFKLTYDHVRRHVDDERLSRSVFSRT</sequence>
<evidence type="ECO:0000259" key="1">
    <source>
        <dbReference type="Pfam" id="PF23398"/>
    </source>
</evidence>
<evidence type="ECO:0000313" key="3">
    <source>
        <dbReference type="Proteomes" id="UP000419144"/>
    </source>
</evidence>
<name>A0A640KR39_LEITA</name>
<proteinExistence type="predicted"/>
<feature type="domain" description="Flagellar attachment zone protein 1 conserved" evidence="1">
    <location>
        <begin position="71"/>
        <end position="147"/>
    </location>
</feature>
<dbReference type="EMBL" id="BLBS01000053">
    <property type="protein sequence ID" value="GET92063.1"/>
    <property type="molecule type" value="Genomic_DNA"/>
</dbReference>
<accession>A0A640KR39</accession>
<reference evidence="2" key="1">
    <citation type="submission" date="2019-11" db="EMBL/GenBank/DDBJ databases">
        <title>Leishmania tarentolae CDS.</title>
        <authorList>
            <person name="Goto Y."/>
            <person name="Yamagishi J."/>
        </authorList>
    </citation>
    <scope>NUCLEOTIDE SEQUENCE [LARGE SCALE GENOMIC DNA]</scope>
    <source>
        <strain evidence="2">Parrot Tar II</strain>
    </source>
</reference>
<comment type="caution">
    <text evidence="2">The sequence shown here is derived from an EMBL/GenBank/DDBJ whole genome shotgun (WGS) entry which is preliminary data.</text>
</comment>
<evidence type="ECO:0000313" key="2">
    <source>
        <dbReference type="EMBL" id="GET92063.1"/>
    </source>
</evidence>
<dbReference type="InterPro" id="IPR056614">
    <property type="entry name" value="FAZ1_cons"/>
</dbReference>
<gene>
    <name evidence="2" type="ORF">LtaPh_3333100</name>
</gene>
<dbReference type="AlphaFoldDB" id="A0A640KR39"/>